<dbReference type="InterPro" id="IPR027417">
    <property type="entry name" value="P-loop_NTPase"/>
</dbReference>
<dbReference type="GO" id="GO:0008270">
    <property type="term" value="F:zinc ion binding"/>
    <property type="evidence" value="ECO:0007669"/>
    <property type="project" value="UniProtKB-KW"/>
</dbReference>
<dbReference type="GO" id="GO:0005634">
    <property type="term" value="C:nucleus"/>
    <property type="evidence" value="ECO:0007669"/>
    <property type="project" value="TreeGrafter"/>
</dbReference>
<dbReference type="Gene3D" id="3.40.50.300">
    <property type="entry name" value="P-loop containing nucleotide triphosphate hydrolases"/>
    <property type="match status" value="1"/>
</dbReference>
<keyword evidence="2" id="KW-0378">Hydrolase</keyword>
<proteinExistence type="predicted"/>
<dbReference type="InterPro" id="IPR014001">
    <property type="entry name" value="Helicase_ATP-bd"/>
</dbReference>
<dbReference type="SUPFAM" id="SSF52540">
    <property type="entry name" value="P-loop containing nucleoside triphosphate hydrolases"/>
    <property type="match status" value="2"/>
</dbReference>
<dbReference type="CDD" id="cd18008">
    <property type="entry name" value="DEXDc_SHPRH-like"/>
    <property type="match status" value="1"/>
</dbReference>
<keyword evidence="4" id="KW-0863">Zinc-finger</keyword>
<dbReference type="PROSITE" id="PS51194">
    <property type="entry name" value="HELICASE_CTER"/>
    <property type="match status" value="1"/>
</dbReference>
<dbReference type="SMART" id="SM00487">
    <property type="entry name" value="DEXDc"/>
    <property type="match status" value="1"/>
</dbReference>
<dbReference type="VEuPathDB" id="FungiDB:Z520_07034"/>
<dbReference type="GO" id="GO:0006281">
    <property type="term" value="P:DNA repair"/>
    <property type="evidence" value="ECO:0007669"/>
    <property type="project" value="TreeGrafter"/>
</dbReference>
<dbReference type="STRING" id="1442371.A0A0D2H542"/>
<dbReference type="Proteomes" id="UP000053411">
    <property type="component" value="Unassembled WGS sequence"/>
</dbReference>
<protein>
    <submittedName>
        <fullName evidence="8">Uncharacterized protein</fullName>
    </submittedName>
</protein>
<dbReference type="Pfam" id="PF00176">
    <property type="entry name" value="SNF2-rel_dom"/>
    <property type="match status" value="1"/>
</dbReference>
<reference evidence="8 9" key="1">
    <citation type="submission" date="2015-01" db="EMBL/GenBank/DDBJ databases">
        <title>The Genome Sequence of Fonsecaea multimorphosa CBS 102226.</title>
        <authorList>
            <consortium name="The Broad Institute Genomics Platform"/>
            <person name="Cuomo C."/>
            <person name="de Hoog S."/>
            <person name="Gorbushina A."/>
            <person name="Stielow B."/>
            <person name="Teixiera M."/>
            <person name="Abouelleil A."/>
            <person name="Chapman S.B."/>
            <person name="Priest M."/>
            <person name="Young S.K."/>
            <person name="Wortman J."/>
            <person name="Nusbaum C."/>
            <person name="Birren B."/>
        </authorList>
    </citation>
    <scope>NUCLEOTIDE SEQUENCE [LARGE SCALE GENOMIC DNA]</scope>
    <source>
        <strain evidence="8 9">CBS 102226</strain>
    </source>
</reference>
<keyword evidence="9" id="KW-1185">Reference proteome</keyword>
<evidence type="ECO:0000256" key="2">
    <source>
        <dbReference type="ARBA" id="ARBA00022801"/>
    </source>
</evidence>
<dbReference type="Pfam" id="PF00271">
    <property type="entry name" value="Helicase_C"/>
    <property type="match status" value="1"/>
</dbReference>
<name>A0A0D2H542_9EURO</name>
<dbReference type="OrthoDB" id="448448at2759"/>
<dbReference type="GO" id="GO:0008094">
    <property type="term" value="F:ATP-dependent activity, acting on DNA"/>
    <property type="evidence" value="ECO:0007669"/>
    <property type="project" value="TreeGrafter"/>
</dbReference>
<feature type="domain" description="Helicase C-terminal" evidence="7">
    <location>
        <begin position="782"/>
        <end position="933"/>
    </location>
</feature>
<evidence type="ECO:0000259" key="5">
    <source>
        <dbReference type="PROSITE" id="PS50089"/>
    </source>
</evidence>
<keyword evidence="4" id="KW-0479">Metal-binding</keyword>
<feature type="domain" description="RING-type" evidence="5">
    <location>
        <begin position="706"/>
        <end position="748"/>
    </location>
</feature>
<organism evidence="8 9">
    <name type="scientific">Fonsecaea multimorphosa CBS 102226</name>
    <dbReference type="NCBI Taxonomy" id="1442371"/>
    <lineage>
        <taxon>Eukaryota</taxon>
        <taxon>Fungi</taxon>
        <taxon>Dikarya</taxon>
        <taxon>Ascomycota</taxon>
        <taxon>Pezizomycotina</taxon>
        <taxon>Eurotiomycetes</taxon>
        <taxon>Chaetothyriomycetidae</taxon>
        <taxon>Chaetothyriales</taxon>
        <taxon>Herpotrichiellaceae</taxon>
        <taxon>Fonsecaea</taxon>
    </lineage>
</organism>
<dbReference type="GO" id="GO:0016787">
    <property type="term" value="F:hydrolase activity"/>
    <property type="evidence" value="ECO:0007669"/>
    <property type="project" value="UniProtKB-KW"/>
</dbReference>
<dbReference type="CDD" id="cd18793">
    <property type="entry name" value="SF2_C_SNF"/>
    <property type="match status" value="1"/>
</dbReference>
<dbReference type="EMBL" id="KN848075">
    <property type="protein sequence ID" value="KIX96920.1"/>
    <property type="molecule type" value="Genomic_DNA"/>
</dbReference>
<keyword evidence="1" id="KW-0547">Nucleotide-binding</keyword>
<dbReference type="AlphaFoldDB" id="A0A0D2H542"/>
<dbReference type="InterPro" id="IPR001650">
    <property type="entry name" value="Helicase_C-like"/>
</dbReference>
<dbReference type="PANTHER" id="PTHR45626:SF52">
    <property type="entry name" value="SINGLE-STRANDED DNA-DEPENDENT ATPASE (EUROFUNG)"/>
    <property type="match status" value="1"/>
</dbReference>
<dbReference type="InterPro" id="IPR038718">
    <property type="entry name" value="SNF2-like_sf"/>
</dbReference>
<evidence type="ECO:0000313" key="8">
    <source>
        <dbReference type="EMBL" id="KIX96920.1"/>
    </source>
</evidence>
<evidence type="ECO:0000259" key="6">
    <source>
        <dbReference type="PROSITE" id="PS51192"/>
    </source>
</evidence>
<sequence length="947" mass="106319">MTSFKRTADYLDHLEYPDDCHDPFSSQSFSSQHSQSFDGGSDQYINVGARDWNHVWNELIGDPTHESGIGHGGDVEEADPHTNTFFSAIDNVQGHIESWFANDLGIGPFGDADALQIDLGDTVGQPHNDFNRCYGMIYRAKAKLQGVMSEVSRCLREDVPQARTHFILDIICADEQLYVCIPGGMRIATLNVHLTEALMEHVKVQKIRLEALVHRRTIFDDIGAATKANEAVTTININVYGTEESQRDIGHDLSVKKVWLQRPDWVSPTSTYDNPHVLRLGTTQSESEVEIPCQIEQSSRTSGFQESVEEMYSMLQRDSHLQGLAGDARLGTELLQHQKKALDFMIQRETGPIPERFQLWEATTVESEPCYRHKIAGIKSRVVPAETGGGILADEMGMGKTYSMLALIVRTLDEATKWSGDPDAHIAEEILPTKILSRATLVVVPSPILLATWENEFIKRVNLPLKLLKYHGSGRTKDPTVMADNDIVLTTYHTLIADKHRSNPATEVAWYRIILDEAHFIRRNSTFLHKGVAELDAKFRWCLTGTPIQNTLDDIGSLFAFLKIFPFDRLGIFRRYITVPFNEGGNRRLDGQQNLAHLFDSLCIRRTKEHLNLAVPVERTRPIQLSPEERAQYQKTKEDMKRTLQQLVGASETQSRFSMFQAQLQLRLLCNHGTFQHQFHWAKSRNTRDAREDAVNSAGTDGEIKCSACGQTVHTVLSTRPSGLSTICTHVLCAECKEGTGDSCPMCEATFKPLRHQRHTAGAISQSRLHEGDLRSEGRSSKMVALVEDLRSAAADGDKSIVFSCWTTTLDLIGKHLYYSGVTFERIDGEHSVEHRQSVLARFETDPHIPVLIMTTGVGAFGLSIIAASRVFLVEPQWNPSVEAQAIGRAIRIGQEKAVQVTRYVVENSVEESILKLQQRKRGIAKMTTKDVEMADTYIKPEHEAFY</sequence>
<dbReference type="SMART" id="SM00490">
    <property type="entry name" value="HELICc"/>
    <property type="match status" value="1"/>
</dbReference>
<evidence type="ECO:0000256" key="3">
    <source>
        <dbReference type="ARBA" id="ARBA00022840"/>
    </source>
</evidence>
<dbReference type="RefSeq" id="XP_016631043.1">
    <property type="nucleotide sequence ID" value="XM_016777533.1"/>
</dbReference>
<accession>A0A0D2H542</accession>
<dbReference type="GO" id="GO:0005524">
    <property type="term" value="F:ATP binding"/>
    <property type="evidence" value="ECO:0007669"/>
    <property type="project" value="UniProtKB-KW"/>
</dbReference>
<evidence type="ECO:0000256" key="4">
    <source>
        <dbReference type="PROSITE-ProRule" id="PRU00175"/>
    </source>
</evidence>
<dbReference type="GeneID" id="27712780"/>
<keyword evidence="4" id="KW-0862">Zinc</keyword>
<dbReference type="InterPro" id="IPR050628">
    <property type="entry name" value="SNF2_RAD54_helicase_TF"/>
</dbReference>
<dbReference type="InterPro" id="IPR001841">
    <property type="entry name" value="Znf_RING"/>
</dbReference>
<dbReference type="InterPro" id="IPR000330">
    <property type="entry name" value="SNF2_N"/>
</dbReference>
<feature type="domain" description="Helicase ATP-binding" evidence="6">
    <location>
        <begin position="381"/>
        <end position="565"/>
    </location>
</feature>
<evidence type="ECO:0000313" key="9">
    <source>
        <dbReference type="Proteomes" id="UP000053411"/>
    </source>
</evidence>
<dbReference type="PROSITE" id="PS51192">
    <property type="entry name" value="HELICASE_ATP_BIND_1"/>
    <property type="match status" value="1"/>
</dbReference>
<evidence type="ECO:0000256" key="1">
    <source>
        <dbReference type="ARBA" id="ARBA00022741"/>
    </source>
</evidence>
<dbReference type="Gene3D" id="3.40.50.10810">
    <property type="entry name" value="Tandem AAA-ATPase domain"/>
    <property type="match status" value="1"/>
</dbReference>
<dbReference type="InterPro" id="IPR049730">
    <property type="entry name" value="SNF2/RAD54-like_C"/>
</dbReference>
<gene>
    <name evidence="8" type="ORF">Z520_07034</name>
</gene>
<dbReference type="PANTHER" id="PTHR45626">
    <property type="entry name" value="TRANSCRIPTION TERMINATION FACTOR 2-RELATED"/>
    <property type="match status" value="1"/>
</dbReference>
<dbReference type="PROSITE" id="PS50089">
    <property type="entry name" value="ZF_RING_2"/>
    <property type="match status" value="1"/>
</dbReference>
<evidence type="ECO:0000259" key="7">
    <source>
        <dbReference type="PROSITE" id="PS51194"/>
    </source>
</evidence>
<keyword evidence="3" id="KW-0067">ATP-binding</keyword>